<evidence type="ECO:0000256" key="2">
    <source>
        <dbReference type="ARBA" id="ARBA00022884"/>
    </source>
</evidence>
<feature type="region of interest" description="Disordered" evidence="4">
    <location>
        <begin position="421"/>
        <end position="488"/>
    </location>
</feature>
<dbReference type="AlphaFoldDB" id="A0AAF1BHG1"/>
<dbReference type="InterPro" id="IPR034156">
    <property type="entry name" value="Hrp1_RRM1"/>
</dbReference>
<keyword evidence="2 3" id="KW-0694">RNA-binding</keyword>
<evidence type="ECO:0000313" key="6">
    <source>
        <dbReference type="EMBL" id="WOO77520.1"/>
    </source>
</evidence>
<evidence type="ECO:0000256" key="4">
    <source>
        <dbReference type="SAM" id="MobiDB-lite"/>
    </source>
</evidence>
<keyword evidence="7" id="KW-1185">Reference proteome</keyword>
<name>A0AAF1BHG1_9TREE</name>
<dbReference type="InterPro" id="IPR012677">
    <property type="entry name" value="Nucleotide-bd_a/b_plait_sf"/>
</dbReference>
<dbReference type="PANTHER" id="PTHR48032:SF6">
    <property type="entry name" value="RNA-BINDING (RRM_RBD_RNP MOTIFS) FAMILY PROTEIN"/>
    <property type="match status" value="1"/>
</dbReference>
<dbReference type="GO" id="GO:0006417">
    <property type="term" value="P:regulation of translation"/>
    <property type="evidence" value="ECO:0007669"/>
    <property type="project" value="TreeGrafter"/>
</dbReference>
<sequence length="488" mass="50096">MSDFDHDLYGDLDLEDLDATQLEEELVDPDAEPSSQDAPAPAAAAAAPVQQHQQQQQQQQHSQPAYDDGQHASGSSGQLQGGYAKQEPGEFGGGGGFGDRIKPSDMPDEGKMFIGGLNWETTDDGLRTYFSTYGDIDQCTIMRDPTGRSRGFAFLTFKDPASVQRVLEKDHQLDGKMIDPKRAIPRAEHERTAKVFVGGLAPSVTSESLKQFLSQFGKVMDATVMFDRINGRSKGFAFATFAEESGVDNAMSHSGIELEGRQIEIKKAQPRGAGTQVKSFNQPGGARTTGFNATSGAMGFGMPGFDPNAMAMMYQNMMKSATGAGAGGMGGGMGGGFDPGAMAMMYQNVMKNMGMGQAPAINPNMAGRGMGGMAMGGGMGGMGMGMNNMMGMGMGMGGMGMGGMGMGNGMGGGGGMGGGMGGGGGGRGGRQVPNAPRGPAAMRNTGGPSGLAQPMAQGGGGSSGGGGSGNGSGPQRYSTQGQQRSRPY</sequence>
<feature type="region of interest" description="Disordered" evidence="4">
    <location>
        <begin position="1"/>
        <end position="109"/>
    </location>
</feature>
<dbReference type="PROSITE" id="PS50102">
    <property type="entry name" value="RRM"/>
    <property type="match status" value="2"/>
</dbReference>
<dbReference type="GeneID" id="87804353"/>
<reference evidence="6" key="1">
    <citation type="submission" date="2023-10" db="EMBL/GenBank/DDBJ databases">
        <authorList>
            <person name="Noh H."/>
        </authorList>
    </citation>
    <scope>NUCLEOTIDE SEQUENCE</scope>
    <source>
        <strain evidence="6">DUCC4014</strain>
    </source>
</reference>
<keyword evidence="1" id="KW-0677">Repeat</keyword>
<evidence type="ECO:0000259" key="5">
    <source>
        <dbReference type="PROSITE" id="PS50102"/>
    </source>
</evidence>
<evidence type="ECO:0000256" key="1">
    <source>
        <dbReference type="ARBA" id="ARBA00022737"/>
    </source>
</evidence>
<feature type="compositionally biased region" description="Basic and acidic residues" evidence="4">
    <location>
        <begin position="99"/>
        <end position="109"/>
    </location>
</feature>
<dbReference type="InterPro" id="IPR035979">
    <property type="entry name" value="RBD_domain_sf"/>
</dbReference>
<feature type="domain" description="RRM" evidence="5">
    <location>
        <begin position="193"/>
        <end position="270"/>
    </location>
</feature>
<evidence type="ECO:0000256" key="3">
    <source>
        <dbReference type="PROSITE-ProRule" id="PRU00176"/>
    </source>
</evidence>
<dbReference type="GO" id="GO:0003729">
    <property type="term" value="F:mRNA binding"/>
    <property type="evidence" value="ECO:0007669"/>
    <property type="project" value="TreeGrafter"/>
</dbReference>
<feature type="compositionally biased region" description="Gly residues" evidence="4">
    <location>
        <begin position="457"/>
        <end position="472"/>
    </location>
</feature>
<dbReference type="CDD" id="cd12577">
    <property type="entry name" value="RRM1_Hrp1p"/>
    <property type="match status" value="1"/>
</dbReference>
<dbReference type="EMBL" id="CP086714">
    <property type="protein sequence ID" value="WOO77520.1"/>
    <property type="molecule type" value="Genomic_DNA"/>
</dbReference>
<gene>
    <name evidence="6" type="primary">SPBC660.15</name>
    <name evidence="6" type="ORF">LOC62_01G001095</name>
</gene>
<dbReference type="Gene3D" id="3.30.70.330">
    <property type="match status" value="2"/>
</dbReference>
<dbReference type="RefSeq" id="XP_062623552.1">
    <property type="nucleotide sequence ID" value="XM_062767568.1"/>
</dbReference>
<dbReference type="InterPro" id="IPR000504">
    <property type="entry name" value="RRM_dom"/>
</dbReference>
<feature type="domain" description="RRM" evidence="5">
    <location>
        <begin position="110"/>
        <end position="184"/>
    </location>
</feature>
<dbReference type="PANTHER" id="PTHR48032">
    <property type="entry name" value="RNA-BINDING PROTEIN MUSASHI HOMOLOG RBP6"/>
    <property type="match status" value="1"/>
</dbReference>
<accession>A0AAF1BHG1</accession>
<dbReference type="Pfam" id="PF00076">
    <property type="entry name" value="RRM_1"/>
    <property type="match status" value="2"/>
</dbReference>
<organism evidence="6 7">
    <name type="scientific">Vanrija pseudolonga</name>
    <dbReference type="NCBI Taxonomy" id="143232"/>
    <lineage>
        <taxon>Eukaryota</taxon>
        <taxon>Fungi</taxon>
        <taxon>Dikarya</taxon>
        <taxon>Basidiomycota</taxon>
        <taxon>Agaricomycotina</taxon>
        <taxon>Tremellomycetes</taxon>
        <taxon>Trichosporonales</taxon>
        <taxon>Trichosporonaceae</taxon>
        <taxon>Vanrija</taxon>
    </lineage>
</organism>
<dbReference type="SMART" id="SM00360">
    <property type="entry name" value="RRM"/>
    <property type="match status" value="2"/>
</dbReference>
<feature type="compositionally biased region" description="Acidic residues" evidence="4">
    <location>
        <begin position="10"/>
        <end position="31"/>
    </location>
</feature>
<feature type="compositionally biased region" description="Polar residues" evidence="4">
    <location>
        <begin position="475"/>
        <end position="488"/>
    </location>
</feature>
<dbReference type="SUPFAM" id="SSF54928">
    <property type="entry name" value="RNA-binding domain, RBD"/>
    <property type="match status" value="2"/>
</dbReference>
<dbReference type="FunFam" id="3.30.70.330:FF:000025">
    <property type="entry name" value="RNA-binding protein Musashi homolog 2 isoform X1"/>
    <property type="match status" value="1"/>
</dbReference>
<feature type="compositionally biased region" description="Low complexity" evidence="4">
    <location>
        <begin position="32"/>
        <end position="65"/>
    </location>
</feature>
<proteinExistence type="predicted"/>
<protein>
    <submittedName>
        <fullName evidence="6">Purtative RNA-binding protein</fullName>
    </submittedName>
</protein>
<evidence type="ECO:0000313" key="7">
    <source>
        <dbReference type="Proteomes" id="UP000827549"/>
    </source>
</evidence>
<dbReference type="Proteomes" id="UP000827549">
    <property type="component" value="Chromosome 1"/>
</dbReference>